<organism evidence="1 2">
    <name type="scientific">Linderina macrospora</name>
    <dbReference type="NCBI Taxonomy" id="4868"/>
    <lineage>
        <taxon>Eukaryota</taxon>
        <taxon>Fungi</taxon>
        <taxon>Fungi incertae sedis</taxon>
        <taxon>Zoopagomycota</taxon>
        <taxon>Kickxellomycotina</taxon>
        <taxon>Kickxellomycetes</taxon>
        <taxon>Kickxellales</taxon>
        <taxon>Kickxellaceae</taxon>
        <taxon>Linderina</taxon>
    </lineage>
</organism>
<evidence type="ECO:0000313" key="2">
    <source>
        <dbReference type="Proteomes" id="UP001150603"/>
    </source>
</evidence>
<keyword evidence="2" id="KW-1185">Reference proteome</keyword>
<protein>
    <submittedName>
        <fullName evidence="1">Uncharacterized protein</fullName>
    </submittedName>
</protein>
<sequence length="88" mass="9521">MFTHCHPCTHRVLKDKVDSINAGDANAAVIELLGEPTLCKAEGDITALIWECPGHESTHIYVDLKKGVVATAHWAAKDTQTNLKAVIS</sequence>
<proteinExistence type="predicted"/>
<name>A0ACC1JEF9_9FUNG</name>
<gene>
    <name evidence="1" type="ORF">FBU59_001394</name>
</gene>
<comment type="caution">
    <text evidence="1">The sequence shown here is derived from an EMBL/GenBank/DDBJ whole genome shotgun (WGS) entry which is preliminary data.</text>
</comment>
<dbReference type="EMBL" id="JANBPW010000603">
    <property type="protein sequence ID" value="KAJ1948878.1"/>
    <property type="molecule type" value="Genomic_DNA"/>
</dbReference>
<evidence type="ECO:0000313" key="1">
    <source>
        <dbReference type="EMBL" id="KAJ1948878.1"/>
    </source>
</evidence>
<dbReference type="Proteomes" id="UP001150603">
    <property type="component" value="Unassembled WGS sequence"/>
</dbReference>
<accession>A0ACC1JEF9</accession>
<reference evidence="1" key="1">
    <citation type="submission" date="2022-07" db="EMBL/GenBank/DDBJ databases">
        <title>Phylogenomic reconstructions and comparative analyses of Kickxellomycotina fungi.</title>
        <authorList>
            <person name="Reynolds N.K."/>
            <person name="Stajich J.E."/>
            <person name="Barry K."/>
            <person name="Grigoriev I.V."/>
            <person name="Crous P."/>
            <person name="Smith M.E."/>
        </authorList>
    </citation>
    <scope>NUCLEOTIDE SEQUENCE</scope>
    <source>
        <strain evidence="1">NRRL 5244</strain>
    </source>
</reference>